<dbReference type="Proteomes" id="UP000237000">
    <property type="component" value="Unassembled WGS sequence"/>
</dbReference>
<dbReference type="InParanoid" id="A0A2P5D4B8"/>
<keyword evidence="2" id="KW-1185">Reference proteome</keyword>
<dbReference type="EMBL" id="JXTC01000298">
    <property type="protein sequence ID" value="PON68116.1"/>
    <property type="molecule type" value="Genomic_DNA"/>
</dbReference>
<gene>
    <name evidence="1" type="ORF">TorRG33x02_262770</name>
</gene>
<evidence type="ECO:0000313" key="1">
    <source>
        <dbReference type="EMBL" id="PON68116.1"/>
    </source>
</evidence>
<dbReference type="AlphaFoldDB" id="A0A2P5D4B8"/>
<comment type="caution">
    <text evidence="1">The sequence shown here is derived from an EMBL/GenBank/DDBJ whole genome shotgun (WGS) entry which is preliminary data.</text>
</comment>
<name>A0A2P5D4B8_TREOI</name>
<organism evidence="1 2">
    <name type="scientific">Trema orientale</name>
    <name type="common">Charcoal tree</name>
    <name type="synonym">Celtis orientalis</name>
    <dbReference type="NCBI Taxonomy" id="63057"/>
    <lineage>
        <taxon>Eukaryota</taxon>
        <taxon>Viridiplantae</taxon>
        <taxon>Streptophyta</taxon>
        <taxon>Embryophyta</taxon>
        <taxon>Tracheophyta</taxon>
        <taxon>Spermatophyta</taxon>
        <taxon>Magnoliopsida</taxon>
        <taxon>eudicotyledons</taxon>
        <taxon>Gunneridae</taxon>
        <taxon>Pentapetalae</taxon>
        <taxon>rosids</taxon>
        <taxon>fabids</taxon>
        <taxon>Rosales</taxon>
        <taxon>Cannabaceae</taxon>
        <taxon>Trema</taxon>
    </lineage>
</organism>
<sequence>MVSLPCSSFIPQQRLPYYPSFTPLLIQLVYAPIPPQLDCQLKMKKKGQLSSLHSL</sequence>
<reference evidence="2" key="1">
    <citation type="submission" date="2016-06" db="EMBL/GenBank/DDBJ databases">
        <title>Parallel loss of symbiosis genes in relatives of nitrogen-fixing non-legume Parasponia.</title>
        <authorList>
            <person name="Van Velzen R."/>
            <person name="Holmer R."/>
            <person name="Bu F."/>
            <person name="Rutten L."/>
            <person name="Van Zeijl A."/>
            <person name="Liu W."/>
            <person name="Santuari L."/>
            <person name="Cao Q."/>
            <person name="Sharma T."/>
            <person name="Shen D."/>
            <person name="Roswanjaya Y."/>
            <person name="Wardhani T."/>
            <person name="Kalhor M.S."/>
            <person name="Jansen J."/>
            <person name="Van den Hoogen J."/>
            <person name="Gungor B."/>
            <person name="Hartog M."/>
            <person name="Hontelez J."/>
            <person name="Verver J."/>
            <person name="Yang W.-C."/>
            <person name="Schijlen E."/>
            <person name="Repin R."/>
            <person name="Schilthuizen M."/>
            <person name="Schranz E."/>
            <person name="Heidstra R."/>
            <person name="Miyata K."/>
            <person name="Fedorova E."/>
            <person name="Kohlen W."/>
            <person name="Bisseling T."/>
            <person name="Smit S."/>
            <person name="Geurts R."/>
        </authorList>
    </citation>
    <scope>NUCLEOTIDE SEQUENCE [LARGE SCALE GENOMIC DNA]</scope>
    <source>
        <strain evidence="2">cv. RG33-2</strain>
    </source>
</reference>
<dbReference type="OrthoDB" id="10359376at2759"/>
<evidence type="ECO:0000313" key="2">
    <source>
        <dbReference type="Proteomes" id="UP000237000"/>
    </source>
</evidence>
<accession>A0A2P5D4B8</accession>
<protein>
    <submittedName>
        <fullName evidence="1">Uncharacterized protein</fullName>
    </submittedName>
</protein>
<proteinExistence type="predicted"/>